<dbReference type="FunFam" id="1.10.418.10:FF:000057">
    <property type="entry name" value="Calmin"/>
    <property type="match status" value="1"/>
</dbReference>
<keyword evidence="5" id="KW-1133">Transmembrane helix</keyword>
<evidence type="ECO:0000256" key="9">
    <source>
        <dbReference type="ARBA" id="ARBA00082870"/>
    </source>
</evidence>
<evidence type="ECO:0000256" key="4">
    <source>
        <dbReference type="ARBA" id="ARBA00022737"/>
    </source>
</evidence>
<dbReference type="FunFam" id="1.10.418.10:FF:000063">
    <property type="entry name" value="Calmin"/>
    <property type="match status" value="1"/>
</dbReference>
<dbReference type="CTD" id="445211"/>
<keyword evidence="4" id="KW-0677">Repeat</keyword>
<name>A0AAJ8DQQ5_LATCA</name>
<feature type="region of interest" description="Disordered" evidence="10">
    <location>
        <begin position="867"/>
        <end position="899"/>
    </location>
</feature>
<dbReference type="Gene3D" id="1.10.418.10">
    <property type="entry name" value="Calponin-like domain"/>
    <property type="match status" value="2"/>
</dbReference>
<feature type="compositionally biased region" description="Acidic residues" evidence="10">
    <location>
        <begin position="644"/>
        <end position="657"/>
    </location>
</feature>
<feature type="region of interest" description="Disordered" evidence="10">
    <location>
        <begin position="818"/>
        <end position="838"/>
    </location>
</feature>
<feature type="domain" description="Calponin-homology (CH)" evidence="11">
    <location>
        <begin position="270"/>
        <end position="374"/>
    </location>
</feature>
<evidence type="ECO:0000256" key="6">
    <source>
        <dbReference type="ARBA" id="ARBA00023136"/>
    </source>
</evidence>
<keyword evidence="7" id="KW-0009">Actin-binding</keyword>
<dbReference type="InterPro" id="IPR036872">
    <property type="entry name" value="CH_dom_sf"/>
</dbReference>
<dbReference type="KEGG" id="lcf:127142668"/>
<keyword evidence="2" id="KW-0597">Phosphoprotein</keyword>
<feature type="domain" description="Calponin-homology (CH)" evidence="11">
    <location>
        <begin position="103"/>
        <end position="210"/>
    </location>
</feature>
<dbReference type="SMART" id="SM00033">
    <property type="entry name" value="CH"/>
    <property type="match status" value="2"/>
</dbReference>
<dbReference type="PANTHER" id="PTHR47535">
    <property type="entry name" value="MUSCLE-SPECIFIC PROTEIN 300 KDA, ISOFORM G"/>
    <property type="match status" value="1"/>
</dbReference>
<organism evidence="12 13">
    <name type="scientific">Lates calcarifer</name>
    <name type="common">Barramundi</name>
    <name type="synonym">Holocentrus calcarifer</name>
    <dbReference type="NCBI Taxonomy" id="8187"/>
    <lineage>
        <taxon>Eukaryota</taxon>
        <taxon>Metazoa</taxon>
        <taxon>Chordata</taxon>
        <taxon>Craniata</taxon>
        <taxon>Vertebrata</taxon>
        <taxon>Euteleostomi</taxon>
        <taxon>Actinopterygii</taxon>
        <taxon>Neopterygii</taxon>
        <taxon>Teleostei</taxon>
        <taxon>Neoteleostei</taxon>
        <taxon>Acanthomorphata</taxon>
        <taxon>Carangaria</taxon>
        <taxon>Carangaria incertae sedis</taxon>
        <taxon>Centropomidae</taxon>
        <taxon>Lates</taxon>
    </lineage>
</organism>
<evidence type="ECO:0000313" key="13">
    <source>
        <dbReference type="RefSeq" id="XP_050927942.1"/>
    </source>
</evidence>
<proteinExistence type="predicted"/>
<dbReference type="PANTHER" id="PTHR47535:SF9">
    <property type="entry name" value="CALPONIN-HOMOLOGY (CH) DOMAIN-CONTAINING PROTEIN"/>
    <property type="match status" value="1"/>
</dbReference>
<evidence type="ECO:0000259" key="11">
    <source>
        <dbReference type="PROSITE" id="PS50021"/>
    </source>
</evidence>
<comment type="subcellular location">
    <subcellularLocation>
        <location evidence="1">Membrane</location>
        <topology evidence="1">Single-pass type IV membrane protein</topology>
    </subcellularLocation>
</comment>
<reference evidence="13" key="1">
    <citation type="submission" date="2025-08" db="UniProtKB">
        <authorList>
            <consortium name="RefSeq"/>
        </authorList>
    </citation>
    <scope>IDENTIFICATION</scope>
    <source>
        <tissue evidence="13">Brain</tissue>
    </source>
</reference>
<evidence type="ECO:0000256" key="10">
    <source>
        <dbReference type="SAM" id="MobiDB-lite"/>
    </source>
</evidence>
<dbReference type="PROSITE" id="PS50021">
    <property type="entry name" value="CH"/>
    <property type="match status" value="2"/>
</dbReference>
<sequence length="946" mass="106476">MSCQKDLLLASVGKPSNHVTNTVIPADSFIFMVKVPNTLRSRPHGQDFTNCSLPIGFRQSRLGGVELELINTSEDKTNWDSQRKSVGEISDQHVEQLQDERKAVQKRTFTRWMNLFLQRRDPPVEVHDLFIDFQDGRVLMALLEELSGCKLLYRFRSSSHRIFRLNNISKALAFLDDRHVKLLGIDASSIADGIPSVVLNLVWNIILHFQVKEVTRGLQRHLSRSLSSLSMNSYPSSSDLSPQPNDIGSYSCNTLPSKGRKAAREPKYHGKAIKTLLRWVQRCTSKFGVEVHDFGRSWRSGLAFLIIIKSINPDLVDLRESLSREPRENIQQAFTIAHHSLDIKPLLEPEDVMCTSPDEQSIITYVSMFLRHCSDIDEDPVPVPEIPNFGSLESICFGETLADDAEAKSLLRGLGKSSEQLLWKRWSRRSSGSPRATSIHTNGALTSDLSSSNSDIFSSCCSQSITEQSSTSPFNKKKGRIRSILKPPSPLDAGVVSQEICSWMEKGSDQVQSKLRVDESCFSLSSEEGIYSLSALDSDEEDAYSYILDLNKEVFQPYNQLKRQVPRVEEETAEEMDEGSKHPEVCEMLNGSGCKLQEGSLVQNAGFDLVSEVRPQSVAHRKFDLGKKESGFREMTDDRPVFDTEPEDESSITEEPEEERVVRVQINDYRYYGGEEREEEETENVRSLTCGYDEIEVLVNEAEKEKISEMASWPKEAEEDNDREPSVKCVQVSEKRVGDEEEEENLTTFERVQNRKLGKEKEKEGNVKKEEKGNQQSMVSLEGFSVGVNETILTDEAVHEVRGRGAARIHTGEKNDRIDTAPKMEDSAKSCKDEDTDEVTNSMDFEAVTTVEEKDRGLKMRKRKLTTIDHQEETNPTNYTDGGGNIHAGDNSGTSSYSATSHSVSEGGFILQSVAASCDITPLELEMLLVLWILIYCFLIVPQMNL</sequence>
<dbReference type="GeneID" id="127142668"/>
<feature type="region of interest" description="Disordered" evidence="10">
    <location>
        <begin position="709"/>
        <end position="776"/>
    </location>
</feature>
<dbReference type="GO" id="GO:0005640">
    <property type="term" value="C:nuclear outer membrane"/>
    <property type="evidence" value="ECO:0007669"/>
    <property type="project" value="TreeGrafter"/>
</dbReference>
<dbReference type="GO" id="GO:0007097">
    <property type="term" value="P:nuclear migration"/>
    <property type="evidence" value="ECO:0007669"/>
    <property type="project" value="TreeGrafter"/>
</dbReference>
<feature type="compositionally biased region" description="Basic and acidic residues" evidence="10">
    <location>
        <begin position="757"/>
        <end position="773"/>
    </location>
</feature>
<dbReference type="GO" id="GO:0051015">
    <property type="term" value="F:actin filament binding"/>
    <property type="evidence" value="ECO:0007669"/>
    <property type="project" value="TreeGrafter"/>
</dbReference>
<evidence type="ECO:0000256" key="7">
    <source>
        <dbReference type="ARBA" id="ARBA00023203"/>
    </source>
</evidence>
<gene>
    <name evidence="13" type="primary">clmnb</name>
</gene>
<dbReference type="InterPro" id="IPR001715">
    <property type="entry name" value="CH_dom"/>
</dbReference>
<feature type="compositionally biased region" description="Basic and acidic residues" evidence="10">
    <location>
        <begin position="818"/>
        <end position="833"/>
    </location>
</feature>
<protein>
    <recommendedName>
        <fullName evidence="8">Calmin</fullName>
    </recommendedName>
    <alternativeName>
        <fullName evidence="9">Calponin-like transmembrane domain protein</fullName>
    </alternativeName>
</protein>
<accession>A0AAJ8DQQ5</accession>
<feature type="region of interest" description="Disordered" evidence="10">
    <location>
        <begin position="637"/>
        <end position="657"/>
    </location>
</feature>
<dbReference type="RefSeq" id="XP_050927942.1">
    <property type="nucleotide sequence ID" value="XM_051071985.1"/>
</dbReference>
<evidence type="ECO:0000256" key="1">
    <source>
        <dbReference type="ARBA" id="ARBA00004211"/>
    </source>
</evidence>
<dbReference type="Pfam" id="PF00307">
    <property type="entry name" value="CH"/>
    <property type="match status" value="2"/>
</dbReference>
<dbReference type="SUPFAM" id="SSF47576">
    <property type="entry name" value="Calponin-homology domain, CH-domain"/>
    <property type="match status" value="1"/>
</dbReference>
<dbReference type="AlphaFoldDB" id="A0AAJ8DQQ5"/>
<evidence type="ECO:0000256" key="5">
    <source>
        <dbReference type="ARBA" id="ARBA00022989"/>
    </source>
</evidence>
<evidence type="ECO:0000256" key="3">
    <source>
        <dbReference type="ARBA" id="ARBA00022692"/>
    </source>
</evidence>
<keyword evidence="6" id="KW-0472">Membrane</keyword>
<evidence type="ECO:0000256" key="2">
    <source>
        <dbReference type="ARBA" id="ARBA00022553"/>
    </source>
</evidence>
<dbReference type="Proteomes" id="UP000694890">
    <property type="component" value="Linkage group LG7_1"/>
</dbReference>
<evidence type="ECO:0000313" key="12">
    <source>
        <dbReference type="Proteomes" id="UP000694890"/>
    </source>
</evidence>
<dbReference type="PROSITE" id="PS00019">
    <property type="entry name" value="ACTININ_1"/>
    <property type="match status" value="1"/>
</dbReference>
<dbReference type="InterPro" id="IPR052403">
    <property type="entry name" value="LINC-complex_assoc"/>
</dbReference>
<keyword evidence="3" id="KW-0812">Transmembrane</keyword>
<dbReference type="GO" id="GO:0005737">
    <property type="term" value="C:cytoplasm"/>
    <property type="evidence" value="ECO:0007669"/>
    <property type="project" value="TreeGrafter"/>
</dbReference>
<dbReference type="GO" id="GO:0034993">
    <property type="term" value="C:meiotic nuclear membrane microtubule tethering complex"/>
    <property type="evidence" value="ECO:0007669"/>
    <property type="project" value="TreeGrafter"/>
</dbReference>
<dbReference type="InterPro" id="IPR001589">
    <property type="entry name" value="Actinin_actin-bd_CS"/>
</dbReference>
<evidence type="ECO:0000256" key="8">
    <source>
        <dbReference type="ARBA" id="ARBA00070333"/>
    </source>
</evidence>